<keyword evidence="2 5" id="KW-0378">Hydrolase</keyword>
<dbReference type="SUPFAM" id="SSF53649">
    <property type="entry name" value="Alkaline phosphatase-like"/>
    <property type="match status" value="1"/>
</dbReference>
<dbReference type="InterPro" id="IPR000917">
    <property type="entry name" value="Sulfatase_N"/>
</dbReference>
<evidence type="ECO:0000256" key="3">
    <source>
        <dbReference type="SAM" id="SignalP"/>
    </source>
</evidence>
<gene>
    <name evidence="5" type="ORF">Pan161_03570</name>
</gene>
<dbReference type="EC" id="3.1.6.1" evidence="5"/>
<comment type="similarity">
    <text evidence="1">Belongs to the sulfatase family.</text>
</comment>
<dbReference type="KEGG" id="gax:Pan161_03570"/>
<reference evidence="5 6" key="1">
    <citation type="submission" date="2019-02" db="EMBL/GenBank/DDBJ databases">
        <title>Deep-cultivation of Planctomycetes and their phenomic and genomic characterization uncovers novel biology.</title>
        <authorList>
            <person name="Wiegand S."/>
            <person name="Jogler M."/>
            <person name="Boedeker C."/>
            <person name="Pinto D."/>
            <person name="Vollmers J."/>
            <person name="Rivas-Marin E."/>
            <person name="Kohn T."/>
            <person name="Peeters S.H."/>
            <person name="Heuer A."/>
            <person name="Rast P."/>
            <person name="Oberbeckmann S."/>
            <person name="Bunk B."/>
            <person name="Jeske O."/>
            <person name="Meyerdierks A."/>
            <person name="Storesund J.E."/>
            <person name="Kallscheuer N."/>
            <person name="Luecker S."/>
            <person name="Lage O.M."/>
            <person name="Pohl T."/>
            <person name="Merkel B.J."/>
            <person name="Hornburger P."/>
            <person name="Mueller R.-W."/>
            <person name="Bruemmer F."/>
            <person name="Labrenz M."/>
            <person name="Spormann A.M."/>
            <person name="Op den Camp H."/>
            <person name="Overmann J."/>
            <person name="Amann R."/>
            <person name="Jetten M.S.M."/>
            <person name="Mascher T."/>
            <person name="Medema M.H."/>
            <person name="Devos D.P."/>
            <person name="Kaster A.-K."/>
            <person name="Ovreas L."/>
            <person name="Rohde M."/>
            <person name="Galperin M.Y."/>
            <person name="Jogler C."/>
        </authorList>
    </citation>
    <scope>NUCLEOTIDE SEQUENCE [LARGE SCALE GENOMIC DNA]</scope>
    <source>
        <strain evidence="5 6">Pan161</strain>
    </source>
</reference>
<evidence type="ECO:0000256" key="2">
    <source>
        <dbReference type="ARBA" id="ARBA00022801"/>
    </source>
</evidence>
<proteinExistence type="inferred from homology"/>
<dbReference type="InterPro" id="IPR017850">
    <property type="entry name" value="Alkaline_phosphatase_core_sf"/>
</dbReference>
<keyword evidence="6" id="KW-1185">Reference proteome</keyword>
<feature type="domain" description="Sulfatase N-terminal" evidence="4">
    <location>
        <begin position="36"/>
        <end position="313"/>
    </location>
</feature>
<dbReference type="GO" id="GO:0004065">
    <property type="term" value="F:arylsulfatase activity"/>
    <property type="evidence" value="ECO:0007669"/>
    <property type="project" value="UniProtKB-EC"/>
</dbReference>
<protein>
    <submittedName>
        <fullName evidence="5">Arylsulfatase</fullName>
        <ecNumber evidence="5">3.1.6.1</ecNumber>
    </submittedName>
</protein>
<accession>A0A517V6W0</accession>
<dbReference type="InterPro" id="IPR050738">
    <property type="entry name" value="Sulfatase"/>
</dbReference>
<evidence type="ECO:0000259" key="4">
    <source>
        <dbReference type="Pfam" id="PF00884"/>
    </source>
</evidence>
<feature type="signal peptide" evidence="3">
    <location>
        <begin position="1"/>
        <end position="26"/>
    </location>
</feature>
<evidence type="ECO:0000313" key="5">
    <source>
        <dbReference type="EMBL" id="QDT88739.1"/>
    </source>
</evidence>
<name>A0A517V6W0_9PLAN</name>
<dbReference type="Gene3D" id="3.40.720.10">
    <property type="entry name" value="Alkaline Phosphatase, subunit A"/>
    <property type="match status" value="1"/>
</dbReference>
<dbReference type="AlphaFoldDB" id="A0A517V6W0"/>
<keyword evidence="3" id="KW-0732">Signal</keyword>
<dbReference type="Pfam" id="PF00884">
    <property type="entry name" value="Sulfatase"/>
    <property type="match status" value="1"/>
</dbReference>
<evidence type="ECO:0000313" key="6">
    <source>
        <dbReference type="Proteomes" id="UP000316855"/>
    </source>
</evidence>
<sequence precursor="true">MNFKPLNMLIVLLVLTLIMSARTVAAKTAANTKQRPNIVWILVDDMSCHFGYQGEKLVETPHVDQLAREGVVFRNAYATAPVCSTFRSALITGMYQTTIGAHHHRSSRGTLKINLPAGMQTVPELFRKAGYYTTNANPEGTRPGKEDYNFAYQKSDLYDGVDWTKRANGQPFFAQYQLQGGKLRNVDRWYDEVKTGLDTLITADEVTLPPYYPDHPVIGEDWAAYLNSVSYTDKQVGRILDKLKQEQVLDNTILFFLTDHGISHARGKQFLYEEGLKIPFIVWGPKFVGAKSLRDELIAHIDLSATSLALAGIDIPTTMQGRPLFGPDARPRTYVVSARDRCDETVDHIRSVRKGNFKYIRNYLPERPYLQPCRYKDGKPFVPVLRELYAAGKLNAAQSLHLAETRPEEELYDLTNDPWEIHNLADDAAYQEQLTEFRCLLANWELDTDDRGRFPESEAMYDSDMKPYLNKSRKREPEQAAILEANIQLMKRWRAEGK</sequence>
<dbReference type="CDD" id="cd16027">
    <property type="entry name" value="SGSH"/>
    <property type="match status" value="1"/>
</dbReference>
<dbReference type="PANTHER" id="PTHR42693">
    <property type="entry name" value="ARYLSULFATASE FAMILY MEMBER"/>
    <property type="match status" value="1"/>
</dbReference>
<dbReference type="EMBL" id="CP036343">
    <property type="protein sequence ID" value="QDT88739.1"/>
    <property type="molecule type" value="Genomic_DNA"/>
</dbReference>
<dbReference type="Proteomes" id="UP000316855">
    <property type="component" value="Chromosome"/>
</dbReference>
<evidence type="ECO:0000256" key="1">
    <source>
        <dbReference type="ARBA" id="ARBA00008779"/>
    </source>
</evidence>
<dbReference type="PANTHER" id="PTHR42693:SF53">
    <property type="entry name" value="ENDO-4-O-SULFATASE"/>
    <property type="match status" value="1"/>
</dbReference>
<organism evidence="5 6">
    <name type="scientific">Gimesia algae</name>
    <dbReference type="NCBI Taxonomy" id="2527971"/>
    <lineage>
        <taxon>Bacteria</taxon>
        <taxon>Pseudomonadati</taxon>
        <taxon>Planctomycetota</taxon>
        <taxon>Planctomycetia</taxon>
        <taxon>Planctomycetales</taxon>
        <taxon>Planctomycetaceae</taxon>
        <taxon>Gimesia</taxon>
    </lineage>
</organism>
<feature type="chain" id="PRO_5021939983" evidence="3">
    <location>
        <begin position="27"/>
        <end position="498"/>
    </location>
</feature>